<sequence length="59" mass="6833">MSKTARCTDVTPFDSEVSPYKFWTQSSYPTDDKKTLKKLFKEFVSIKHPKSITNNLGLF</sequence>
<keyword evidence="2" id="KW-1185">Reference proteome</keyword>
<reference evidence="1" key="1">
    <citation type="submission" date="2022-08" db="EMBL/GenBank/DDBJ databases">
        <authorList>
            <person name="Kallberg Y."/>
            <person name="Tangrot J."/>
            <person name="Rosling A."/>
        </authorList>
    </citation>
    <scope>NUCLEOTIDE SEQUENCE</scope>
    <source>
        <strain evidence="1">Wild A</strain>
    </source>
</reference>
<evidence type="ECO:0000313" key="1">
    <source>
        <dbReference type="EMBL" id="CAI2198334.1"/>
    </source>
</evidence>
<organism evidence="1 2">
    <name type="scientific">Funneliformis geosporum</name>
    <dbReference type="NCBI Taxonomy" id="1117311"/>
    <lineage>
        <taxon>Eukaryota</taxon>
        <taxon>Fungi</taxon>
        <taxon>Fungi incertae sedis</taxon>
        <taxon>Mucoromycota</taxon>
        <taxon>Glomeromycotina</taxon>
        <taxon>Glomeromycetes</taxon>
        <taxon>Glomerales</taxon>
        <taxon>Glomeraceae</taxon>
        <taxon>Funneliformis</taxon>
    </lineage>
</organism>
<dbReference type="AlphaFoldDB" id="A0A9W4TAH5"/>
<dbReference type="EMBL" id="CAMKVN010018368">
    <property type="protein sequence ID" value="CAI2198334.1"/>
    <property type="molecule type" value="Genomic_DNA"/>
</dbReference>
<gene>
    <name evidence="1" type="ORF">FWILDA_LOCUS18521</name>
</gene>
<evidence type="ECO:0000313" key="2">
    <source>
        <dbReference type="Proteomes" id="UP001153678"/>
    </source>
</evidence>
<accession>A0A9W4TAH5</accession>
<comment type="caution">
    <text evidence="1">The sequence shown here is derived from an EMBL/GenBank/DDBJ whole genome shotgun (WGS) entry which is preliminary data.</text>
</comment>
<name>A0A9W4TAH5_9GLOM</name>
<proteinExistence type="predicted"/>
<protein>
    <submittedName>
        <fullName evidence="1">1807_t:CDS:1</fullName>
    </submittedName>
</protein>
<dbReference type="Proteomes" id="UP001153678">
    <property type="component" value="Unassembled WGS sequence"/>
</dbReference>